<feature type="domain" description="Response regulatory" evidence="2">
    <location>
        <begin position="6"/>
        <end position="119"/>
    </location>
</feature>
<dbReference type="OrthoDB" id="5421344at2"/>
<dbReference type="PROSITE" id="PS50110">
    <property type="entry name" value="RESPONSE_REGULATORY"/>
    <property type="match status" value="1"/>
</dbReference>
<dbReference type="Gene3D" id="3.40.50.2300">
    <property type="match status" value="1"/>
</dbReference>
<dbReference type="SMART" id="SM00448">
    <property type="entry name" value="REC"/>
    <property type="match status" value="1"/>
</dbReference>
<dbReference type="InterPro" id="IPR011006">
    <property type="entry name" value="CheY-like_superfamily"/>
</dbReference>
<accession>A0A4P8L1G0</accession>
<name>A0A4P8L1G0_9BACT</name>
<dbReference type="SUPFAM" id="SSF52172">
    <property type="entry name" value="CheY-like"/>
    <property type="match status" value="1"/>
</dbReference>
<feature type="modified residue" description="4-aspartylphosphate" evidence="1">
    <location>
        <position position="56"/>
    </location>
</feature>
<evidence type="ECO:0000313" key="4">
    <source>
        <dbReference type="Proteomes" id="UP000298602"/>
    </source>
</evidence>
<dbReference type="AlphaFoldDB" id="A0A4P8L1G0"/>
<dbReference type="InterPro" id="IPR001789">
    <property type="entry name" value="Sig_transdc_resp-reg_receiver"/>
</dbReference>
<dbReference type="GO" id="GO:0000160">
    <property type="term" value="P:phosphorelay signal transduction system"/>
    <property type="evidence" value="ECO:0007669"/>
    <property type="project" value="InterPro"/>
</dbReference>
<reference evidence="3 4" key="1">
    <citation type="submission" date="2019-05" db="EMBL/GenBank/DDBJ databases">
        <title>The Complete Genome Sequence of the n-alkane-degrading Desulfoglaeba alkanexedens ALDC reveals multiple alkylsuccinate synthase gene clusters.</title>
        <authorList>
            <person name="Callaghan A.V."/>
            <person name="Davidova I.A."/>
            <person name="Duncan K.E."/>
            <person name="Morris B."/>
            <person name="McInerney M.J."/>
        </authorList>
    </citation>
    <scope>NUCLEOTIDE SEQUENCE [LARGE SCALE GENOMIC DNA]</scope>
    <source>
        <strain evidence="3 4">ALDC</strain>
    </source>
</reference>
<dbReference type="RefSeq" id="WP_137423485.1">
    <property type="nucleotide sequence ID" value="NZ_CP040098.1"/>
</dbReference>
<evidence type="ECO:0000259" key="2">
    <source>
        <dbReference type="PROSITE" id="PS50110"/>
    </source>
</evidence>
<keyword evidence="4" id="KW-1185">Reference proteome</keyword>
<dbReference type="Proteomes" id="UP000298602">
    <property type="component" value="Chromosome"/>
</dbReference>
<dbReference type="Pfam" id="PF00072">
    <property type="entry name" value="Response_reg"/>
    <property type="match status" value="1"/>
</dbReference>
<keyword evidence="1" id="KW-0597">Phosphoprotein</keyword>
<dbReference type="EMBL" id="CP040098">
    <property type="protein sequence ID" value="QCQ21514.1"/>
    <property type="molecule type" value="Genomic_DNA"/>
</dbReference>
<evidence type="ECO:0000313" key="3">
    <source>
        <dbReference type="EMBL" id="QCQ21514.1"/>
    </source>
</evidence>
<sequence>MTDAFRILVTDRNRHVRDFLKRELGREGYEVILARDGTDLIRLLNSHDRCDLLVLDTEIAFGCSLALIESLVARRPALPIVIHSFAAEQEDPEVVRHAAALVTKGGNAERLKAAVAGVLAQVYPGRGSRRDGADR</sequence>
<reference evidence="3 4" key="2">
    <citation type="submission" date="2019-05" db="EMBL/GenBank/DDBJ databases">
        <authorList>
            <person name="Suflita J.M."/>
            <person name="Marks C.R."/>
        </authorList>
    </citation>
    <scope>NUCLEOTIDE SEQUENCE [LARGE SCALE GENOMIC DNA]</scope>
    <source>
        <strain evidence="3 4">ALDC</strain>
    </source>
</reference>
<evidence type="ECO:0000256" key="1">
    <source>
        <dbReference type="PROSITE-ProRule" id="PRU00169"/>
    </source>
</evidence>
<proteinExistence type="predicted"/>
<protein>
    <submittedName>
        <fullName evidence="3">Response regulator</fullName>
    </submittedName>
</protein>
<dbReference type="KEGG" id="dax:FDQ92_04585"/>
<gene>
    <name evidence="3" type="ORF">FDQ92_04585</name>
</gene>
<organism evidence="3 4">
    <name type="scientific">Desulfoglaeba alkanexedens ALDC</name>
    <dbReference type="NCBI Taxonomy" id="980445"/>
    <lineage>
        <taxon>Bacteria</taxon>
        <taxon>Pseudomonadati</taxon>
        <taxon>Thermodesulfobacteriota</taxon>
        <taxon>Syntrophobacteria</taxon>
        <taxon>Syntrophobacterales</taxon>
        <taxon>Syntrophobacteraceae</taxon>
        <taxon>Desulfoglaeba</taxon>
    </lineage>
</organism>